<proteinExistence type="predicted"/>
<dbReference type="AlphaFoldDB" id="A0AAV8ZQP9"/>
<sequence>MDIFKNLPKYKAQVTPEMINEYFNNLSVTLEGVPPKLIINYDETNLADDPGHTKIIWKRGTKYPEGILNHAKTAISVLFSATADGTMLPPYVIYKVTHLYHLWM</sequence>
<dbReference type="EMBL" id="JANEYF010000597">
    <property type="protein sequence ID" value="KAJ8969089.1"/>
    <property type="molecule type" value="Genomic_DNA"/>
</dbReference>
<accession>A0AAV8ZQP9</accession>
<evidence type="ECO:0008006" key="3">
    <source>
        <dbReference type="Google" id="ProtNLM"/>
    </source>
</evidence>
<keyword evidence="2" id="KW-1185">Reference proteome</keyword>
<evidence type="ECO:0000313" key="2">
    <source>
        <dbReference type="Proteomes" id="UP001162156"/>
    </source>
</evidence>
<protein>
    <recommendedName>
        <fullName evidence="3">Transposase</fullName>
    </recommendedName>
</protein>
<reference evidence="1" key="1">
    <citation type="journal article" date="2023" name="Insect Mol. Biol.">
        <title>Genome sequencing provides insights into the evolution of gene families encoding plant cell wall-degrading enzymes in longhorned beetles.</title>
        <authorList>
            <person name="Shin N.R."/>
            <person name="Okamura Y."/>
            <person name="Kirsch R."/>
            <person name="Pauchet Y."/>
        </authorList>
    </citation>
    <scope>NUCLEOTIDE SEQUENCE</scope>
    <source>
        <strain evidence="1">RBIC_L_NR</strain>
    </source>
</reference>
<name>A0AAV8ZQP9_9CUCU</name>
<dbReference type="Proteomes" id="UP001162156">
    <property type="component" value="Unassembled WGS sequence"/>
</dbReference>
<gene>
    <name evidence="1" type="ORF">NQ314_001933</name>
</gene>
<comment type="caution">
    <text evidence="1">The sequence shown here is derived from an EMBL/GenBank/DDBJ whole genome shotgun (WGS) entry which is preliminary data.</text>
</comment>
<evidence type="ECO:0000313" key="1">
    <source>
        <dbReference type="EMBL" id="KAJ8969089.1"/>
    </source>
</evidence>
<organism evidence="1 2">
    <name type="scientific">Rhamnusium bicolor</name>
    <dbReference type="NCBI Taxonomy" id="1586634"/>
    <lineage>
        <taxon>Eukaryota</taxon>
        <taxon>Metazoa</taxon>
        <taxon>Ecdysozoa</taxon>
        <taxon>Arthropoda</taxon>
        <taxon>Hexapoda</taxon>
        <taxon>Insecta</taxon>
        <taxon>Pterygota</taxon>
        <taxon>Neoptera</taxon>
        <taxon>Endopterygota</taxon>
        <taxon>Coleoptera</taxon>
        <taxon>Polyphaga</taxon>
        <taxon>Cucujiformia</taxon>
        <taxon>Chrysomeloidea</taxon>
        <taxon>Cerambycidae</taxon>
        <taxon>Lepturinae</taxon>
        <taxon>Rhagiini</taxon>
        <taxon>Rhamnusium</taxon>
    </lineage>
</organism>